<dbReference type="PANTHER" id="PTHR33121">
    <property type="entry name" value="CYCLIC DI-GMP PHOSPHODIESTERASE PDEF"/>
    <property type="match status" value="1"/>
</dbReference>
<keyword evidence="5 10" id="KW-0812">Transmembrane</keyword>
<protein>
    <recommendedName>
        <fullName evidence="2">cyclic-guanylate-specific phosphodiesterase</fullName>
        <ecNumber evidence="2">3.1.4.52</ecNumber>
    </recommendedName>
</protein>
<keyword evidence="8 10" id="KW-0472">Membrane</keyword>
<sequence>MMPAAREPLRTWFHRPWTLAMLAAVLSAVILLLGSAGLAMHQVQQRESEQMNAQGQRFLERLEQLFGQLREGLDVLEAQPLRECNADLIAALQQVSYSYRFIYEAAYRDATHTCSNWPRQNPLPAARPPDIRGPTYSYWLNTSTQPNENLAALMLGRGNFRVATSRGHLTDVVDLPAGGSLMVVVDHGARAIPVLGPARAWPPAQPWRAGRDGPLQVTPDLLIYRMPTRNPEYQLVLITPRASLQGEVLDGWWWLLPSSLVLALFIGGLVYQLVRQRQSLGAELQGALRRGELQVLYQPIFDLSSRLCVGAEALLRWRRPDGTLTSPDLFIPLAENTGQIRQITDFVLQRLLEQLGHVLRANPQLYISVNLAACDVMVPRIGMVMARLLATHRVAARQIAFEVTERGLIDVVVARNNLQALRDVGHQVLIDDFGTGYCSLAYLQSLPVDCLKIDKAFIDALGHDAASSGVAPHIIRMAHALKLKVIAEGIEFEDQALLLSSEGVSFGQGWLFAHALSALQFTELITRGRRLVARRLDDEA</sequence>
<dbReference type="EMBL" id="CP158490">
    <property type="protein sequence ID" value="XBY24331.1"/>
    <property type="molecule type" value="Genomic_DNA"/>
</dbReference>
<evidence type="ECO:0000256" key="2">
    <source>
        <dbReference type="ARBA" id="ARBA00012282"/>
    </source>
</evidence>
<dbReference type="GO" id="GO:0071111">
    <property type="term" value="F:cyclic-guanylate-specific phosphodiesterase activity"/>
    <property type="evidence" value="ECO:0007669"/>
    <property type="project" value="UniProtKB-EC"/>
</dbReference>
<evidence type="ECO:0000256" key="10">
    <source>
        <dbReference type="SAM" id="Phobius"/>
    </source>
</evidence>
<keyword evidence="6" id="KW-0378">Hydrolase</keyword>
<name>A0AAU7WWQ0_9PSED</name>
<dbReference type="Pfam" id="PF00563">
    <property type="entry name" value="EAL"/>
    <property type="match status" value="1"/>
</dbReference>
<dbReference type="RefSeq" id="WP_041115003.1">
    <property type="nucleotide sequence ID" value="NZ_CP158490.1"/>
</dbReference>
<evidence type="ECO:0000256" key="7">
    <source>
        <dbReference type="ARBA" id="ARBA00022989"/>
    </source>
</evidence>
<organism evidence="12">
    <name type="scientific">Pseudomonas sp. W17</name>
    <dbReference type="NCBI Taxonomy" id="3144407"/>
    <lineage>
        <taxon>Bacteria</taxon>
        <taxon>Pseudomonadati</taxon>
        <taxon>Pseudomonadota</taxon>
        <taxon>Gammaproteobacteria</taxon>
        <taxon>Pseudomonadales</taxon>
        <taxon>Pseudomonadaceae</taxon>
        <taxon>Pseudomonas</taxon>
    </lineage>
</organism>
<dbReference type="GO" id="GO:0005886">
    <property type="term" value="C:plasma membrane"/>
    <property type="evidence" value="ECO:0007669"/>
    <property type="project" value="UniProtKB-SubCell"/>
</dbReference>
<keyword evidence="4" id="KW-0973">c-di-GMP</keyword>
<dbReference type="SUPFAM" id="SSF141868">
    <property type="entry name" value="EAL domain-like"/>
    <property type="match status" value="1"/>
</dbReference>
<dbReference type="InterPro" id="IPR024744">
    <property type="entry name" value="CSS-motif_dom"/>
</dbReference>
<dbReference type="PROSITE" id="PS50883">
    <property type="entry name" value="EAL"/>
    <property type="match status" value="1"/>
</dbReference>
<keyword evidence="3" id="KW-1003">Cell membrane</keyword>
<dbReference type="Pfam" id="PF12792">
    <property type="entry name" value="CSS-motif"/>
    <property type="match status" value="1"/>
</dbReference>
<evidence type="ECO:0000259" key="11">
    <source>
        <dbReference type="PROSITE" id="PS50883"/>
    </source>
</evidence>
<dbReference type="PANTHER" id="PTHR33121:SF79">
    <property type="entry name" value="CYCLIC DI-GMP PHOSPHODIESTERASE PDED-RELATED"/>
    <property type="match status" value="1"/>
</dbReference>
<evidence type="ECO:0000256" key="3">
    <source>
        <dbReference type="ARBA" id="ARBA00022475"/>
    </source>
</evidence>
<evidence type="ECO:0000256" key="9">
    <source>
        <dbReference type="ARBA" id="ARBA00034290"/>
    </source>
</evidence>
<evidence type="ECO:0000256" key="8">
    <source>
        <dbReference type="ARBA" id="ARBA00023136"/>
    </source>
</evidence>
<evidence type="ECO:0000256" key="1">
    <source>
        <dbReference type="ARBA" id="ARBA00004651"/>
    </source>
</evidence>
<proteinExistence type="predicted"/>
<keyword evidence="7 10" id="KW-1133">Transmembrane helix</keyword>
<dbReference type="InterPro" id="IPR050706">
    <property type="entry name" value="Cyclic-di-GMP_PDE-like"/>
</dbReference>
<evidence type="ECO:0000256" key="5">
    <source>
        <dbReference type="ARBA" id="ARBA00022692"/>
    </source>
</evidence>
<feature type="transmembrane region" description="Helical" evidence="10">
    <location>
        <begin position="251"/>
        <end position="274"/>
    </location>
</feature>
<feature type="domain" description="EAL" evidence="11">
    <location>
        <begin position="277"/>
        <end position="529"/>
    </location>
</feature>
<evidence type="ECO:0000313" key="12">
    <source>
        <dbReference type="EMBL" id="XBY24331.1"/>
    </source>
</evidence>
<dbReference type="InterPro" id="IPR035919">
    <property type="entry name" value="EAL_sf"/>
</dbReference>
<reference evidence="12" key="1">
    <citation type="submission" date="2024-06" db="EMBL/GenBank/DDBJ databases">
        <authorList>
            <person name="Wu L."/>
        </authorList>
    </citation>
    <scope>NUCLEOTIDE SEQUENCE</scope>
    <source>
        <strain evidence="12">W17</strain>
    </source>
</reference>
<evidence type="ECO:0000256" key="6">
    <source>
        <dbReference type="ARBA" id="ARBA00022801"/>
    </source>
</evidence>
<dbReference type="Gene3D" id="3.20.20.450">
    <property type="entry name" value="EAL domain"/>
    <property type="match status" value="1"/>
</dbReference>
<accession>A0AAU7WWQ0</accession>
<dbReference type="SMART" id="SM00052">
    <property type="entry name" value="EAL"/>
    <property type="match status" value="1"/>
</dbReference>
<comment type="subcellular location">
    <subcellularLocation>
        <location evidence="1">Cell membrane</location>
        <topology evidence="1">Multi-pass membrane protein</topology>
    </subcellularLocation>
</comment>
<dbReference type="CDD" id="cd01948">
    <property type="entry name" value="EAL"/>
    <property type="match status" value="1"/>
</dbReference>
<dbReference type="EC" id="3.1.4.52" evidence="2"/>
<comment type="catalytic activity">
    <reaction evidence="9">
        <text>3',3'-c-di-GMP + H2O = 5'-phosphoguanylyl(3'-&gt;5')guanosine + H(+)</text>
        <dbReference type="Rhea" id="RHEA:24902"/>
        <dbReference type="ChEBI" id="CHEBI:15377"/>
        <dbReference type="ChEBI" id="CHEBI:15378"/>
        <dbReference type="ChEBI" id="CHEBI:58754"/>
        <dbReference type="ChEBI" id="CHEBI:58805"/>
        <dbReference type="EC" id="3.1.4.52"/>
    </reaction>
</comment>
<dbReference type="InterPro" id="IPR001633">
    <property type="entry name" value="EAL_dom"/>
</dbReference>
<dbReference type="AlphaFoldDB" id="A0AAU7WWQ0"/>
<evidence type="ECO:0000256" key="4">
    <source>
        <dbReference type="ARBA" id="ARBA00022636"/>
    </source>
</evidence>
<gene>
    <name evidence="12" type="ORF">ABCR88_00480</name>
</gene>